<sequence>MKSNFFLVNPAWLSVFQANNLDTFSALWALDIQLVDEPNRARGGWSEVGTFSLPMGGGEQQFYLKRQENFNCRSLSHPWRGVPVALREWLTIRNLSNKGVYTLDVAACGRQSRRDDRAVLVTESLDHYCDMDQWLEEHHGADVRRPGLTALGREIGRLHAAGMKHGCLYPKHVYFSTQDANTLRFIDLEKCKRIFTRESGLRDLDTLVRHTSGLTADERQWIYAGYIETCPHRWTASALEQAVAARVASKRVPGHD</sequence>
<organism evidence="1 2">
    <name type="scientific">Porticoccus litoralis</name>
    <dbReference type="NCBI Taxonomy" id="434086"/>
    <lineage>
        <taxon>Bacteria</taxon>
        <taxon>Pseudomonadati</taxon>
        <taxon>Pseudomonadota</taxon>
        <taxon>Gammaproteobacteria</taxon>
        <taxon>Cellvibrionales</taxon>
        <taxon>Porticoccaceae</taxon>
        <taxon>Porticoccus</taxon>
    </lineage>
</organism>
<dbReference type="Proteomes" id="UP001178354">
    <property type="component" value="Unassembled WGS sequence"/>
</dbReference>
<keyword evidence="2" id="KW-1185">Reference proteome</keyword>
<name>A0AAW8B5F3_9GAMM</name>
<dbReference type="PIRSF" id="PIRSF026326">
    <property type="entry name" value="InaA"/>
    <property type="match status" value="1"/>
</dbReference>
<dbReference type="SUPFAM" id="SSF56112">
    <property type="entry name" value="Protein kinase-like (PK-like)"/>
    <property type="match status" value="1"/>
</dbReference>
<dbReference type="Pfam" id="PF06293">
    <property type="entry name" value="Kdo"/>
    <property type="match status" value="1"/>
</dbReference>
<dbReference type="InterPro" id="IPR027023">
    <property type="entry name" value="Put_LipoPS_kinase_InaA"/>
</dbReference>
<keyword evidence="1" id="KW-0808">Transferase</keyword>
<gene>
    <name evidence="1" type="ORF">Q8A57_08190</name>
</gene>
<comment type="caution">
    <text evidence="1">The sequence shown here is derived from an EMBL/GenBank/DDBJ whole genome shotgun (WGS) entry which is preliminary data.</text>
</comment>
<dbReference type="GO" id="GO:0016301">
    <property type="term" value="F:kinase activity"/>
    <property type="evidence" value="ECO:0007669"/>
    <property type="project" value="UniProtKB-KW"/>
</dbReference>
<evidence type="ECO:0000313" key="2">
    <source>
        <dbReference type="Proteomes" id="UP001178354"/>
    </source>
</evidence>
<reference evidence="1" key="2">
    <citation type="submission" date="2023-08" db="EMBL/GenBank/DDBJ databases">
        <authorList>
            <person name="Luo J."/>
        </authorList>
    </citation>
    <scope>NUCLEOTIDE SEQUENCE</scope>
    <source>
        <strain evidence="1">DSM 25064</strain>
    </source>
</reference>
<keyword evidence="1" id="KW-0418">Kinase</keyword>
<dbReference type="RefSeq" id="WP_305170535.1">
    <property type="nucleotide sequence ID" value="NZ_JAUUUU010000003.1"/>
</dbReference>
<dbReference type="AlphaFoldDB" id="A0AAW8B5F3"/>
<proteinExistence type="predicted"/>
<dbReference type="EMBL" id="JAUUUU010000003">
    <property type="protein sequence ID" value="MDP1520944.1"/>
    <property type="molecule type" value="Genomic_DNA"/>
</dbReference>
<protein>
    <submittedName>
        <fullName evidence="1">Lipopolysaccharide kinase InaA family protein</fullName>
    </submittedName>
</protein>
<evidence type="ECO:0000313" key="1">
    <source>
        <dbReference type="EMBL" id="MDP1520944.1"/>
    </source>
</evidence>
<reference evidence="1" key="1">
    <citation type="journal article" date="2010" name="Int. J. Syst. Evol. Microbiol.">
        <title>Porticoccus litoralis gen. nov., sp. nov., a gammaproteobacterium isolated from the Yellow Sea.</title>
        <authorList>
            <person name="Oh H.M."/>
            <person name="Kim H."/>
            <person name="Kim K.M."/>
            <person name="Min G.S."/>
            <person name="Cho J.C."/>
        </authorList>
    </citation>
    <scope>NUCLEOTIDE SEQUENCE</scope>
    <source>
        <strain evidence="1">DSM 25064</strain>
    </source>
</reference>
<accession>A0AAW8B5F3</accession>
<dbReference type="InterPro" id="IPR011009">
    <property type="entry name" value="Kinase-like_dom_sf"/>
</dbReference>